<feature type="region of interest" description="Disordered" evidence="1">
    <location>
        <begin position="114"/>
        <end position="146"/>
    </location>
</feature>
<keyword evidence="3" id="KW-1185">Reference proteome</keyword>
<dbReference type="EMBL" id="RFFI01000051">
    <property type="protein sequence ID" value="RMI09367.1"/>
    <property type="molecule type" value="Genomic_DNA"/>
</dbReference>
<gene>
    <name evidence="2" type="ORF">EBM89_10665</name>
</gene>
<dbReference type="OrthoDB" id="4824179at2"/>
<evidence type="ECO:0000313" key="2">
    <source>
        <dbReference type="EMBL" id="RMI09367.1"/>
    </source>
</evidence>
<proteinExistence type="predicted"/>
<reference evidence="2 3" key="1">
    <citation type="submission" date="2018-10" db="EMBL/GenBank/DDBJ databases">
        <title>Isolation, diversity and antifungal activity of actinobacteria from wheat.</title>
        <authorList>
            <person name="Han C."/>
        </authorList>
    </citation>
    <scope>NUCLEOTIDE SEQUENCE [LARGE SCALE GENOMIC DNA]</scope>
    <source>
        <strain evidence="2 3">NEAU-YY56</strain>
    </source>
</reference>
<dbReference type="Proteomes" id="UP000269289">
    <property type="component" value="Unassembled WGS sequence"/>
</dbReference>
<evidence type="ECO:0000313" key="3">
    <source>
        <dbReference type="Proteomes" id="UP000269289"/>
    </source>
</evidence>
<dbReference type="RefSeq" id="WP_122149411.1">
    <property type="nucleotide sequence ID" value="NZ_RFFI01000051.1"/>
</dbReference>
<organism evidence="2 3">
    <name type="scientific">Cellulomonas triticagri</name>
    <dbReference type="NCBI Taxonomy" id="2483352"/>
    <lineage>
        <taxon>Bacteria</taxon>
        <taxon>Bacillati</taxon>
        <taxon>Actinomycetota</taxon>
        <taxon>Actinomycetes</taxon>
        <taxon>Micrococcales</taxon>
        <taxon>Cellulomonadaceae</taxon>
        <taxon>Cellulomonas</taxon>
    </lineage>
</organism>
<evidence type="ECO:0000256" key="1">
    <source>
        <dbReference type="SAM" id="MobiDB-lite"/>
    </source>
</evidence>
<name>A0A3M2J5I3_9CELL</name>
<protein>
    <submittedName>
        <fullName evidence="2">Uncharacterized protein</fullName>
    </submittedName>
</protein>
<comment type="caution">
    <text evidence="2">The sequence shown here is derived from an EMBL/GenBank/DDBJ whole genome shotgun (WGS) entry which is preliminary data.</text>
</comment>
<sequence>MRPLRAPRVDVDVRPGFAAAEARALQTSLHAALTPAERVALAPVPVEAVLDAGRDPARVVLVRNLVVGFVPVDRTAEVDALLARARGLDRRTRVATRGLLHHDGDLWRVWVGDVPDGGPPPGDDTADTLTPPAPAVLGIPLRHPGA</sequence>
<dbReference type="AlphaFoldDB" id="A0A3M2J5I3"/>
<accession>A0A3M2J5I3</accession>